<feature type="region of interest" description="Disordered" evidence="7">
    <location>
        <begin position="369"/>
        <end position="421"/>
    </location>
</feature>
<evidence type="ECO:0000256" key="2">
    <source>
        <dbReference type="ARBA" id="ARBA00022723"/>
    </source>
</evidence>
<feature type="compositionally biased region" description="Basic and acidic residues" evidence="7">
    <location>
        <begin position="369"/>
        <end position="388"/>
    </location>
</feature>
<feature type="domain" description="CCHC-type" evidence="8">
    <location>
        <begin position="340"/>
        <end position="357"/>
    </location>
</feature>
<comment type="subcellular location">
    <subcellularLocation>
        <location evidence="6">Nucleus</location>
    </subcellularLocation>
</comment>
<comment type="caution">
    <text evidence="10">The sequence shown here is derived from an EMBL/GenBank/DDBJ whole genome shotgun (WGS) entry which is preliminary data.</text>
</comment>
<dbReference type="PANTHER" id="PTHR31669:SF292">
    <property type="entry name" value="OS02G0262500 PROTEIN"/>
    <property type="match status" value="1"/>
</dbReference>
<proteinExistence type="inferred from homology"/>
<feature type="domain" description="SWIM-type" evidence="9">
    <location>
        <begin position="188"/>
        <end position="226"/>
    </location>
</feature>
<dbReference type="InterPro" id="IPR006564">
    <property type="entry name" value="Znf_PMZ"/>
</dbReference>
<dbReference type="PROSITE" id="PS50966">
    <property type="entry name" value="ZF_SWIM"/>
    <property type="match status" value="1"/>
</dbReference>
<evidence type="ECO:0000313" key="11">
    <source>
        <dbReference type="Proteomes" id="UP000289738"/>
    </source>
</evidence>
<dbReference type="GO" id="GO:0003676">
    <property type="term" value="F:nucleic acid binding"/>
    <property type="evidence" value="ECO:0007669"/>
    <property type="project" value="InterPro"/>
</dbReference>
<evidence type="ECO:0000259" key="8">
    <source>
        <dbReference type="PROSITE" id="PS50158"/>
    </source>
</evidence>
<reference evidence="10 11" key="1">
    <citation type="submission" date="2019-01" db="EMBL/GenBank/DDBJ databases">
        <title>Sequencing of cultivated peanut Arachis hypogaea provides insights into genome evolution and oil improvement.</title>
        <authorList>
            <person name="Chen X."/>
        </authorList>
    </citation>
    <scope>NUCLEOTIDE SEQUENCE [LARGE SCALE GENOMIC DNA]</scope>
    <source>
        <strain evidence="11">cv. Fuhuasheng</strain>
        <tissue evidence="10">Leaves</tissue>
    </source>
</reference>
<dbReference type="PANTHER" id="PTHR31669">
    <property type="entry name" value="PROTEIN FAR1-RELATED SEQUENCE 10-RELATED"/>
    <property type="match status" value="1"/>
</dbReference>
<name>A0A445BGL8_ARAHY</name>
<dbReference type="SMART" id="SM00575">
    <property type="entry name" value="ZnF_PMZ"/>
    <property type="match status" value="1"/>
</dbReference>
<protein>
    <recommendedName>
        <fullName evidence="6">Protein FAR1-RELATED SEQUENCE</fullName>
    </recommendedName>
</protein>
<accession>A0A445BGL8</accession>
<dbReference type="EMBL" id="SDMP01000009">
    <property type="protein sequence ID" value="RYR37825.1"/>
    <property type="molecule type" value="Genomic_DNA"/>
</dbReference>
<evidence type="ECO:0000256" key="1">
    <source>
        <dbReference type="ARBA" id="ARBA00005889"/>
    </source>
</evidence>
<dbReference type="GO" id="GO:0005634">
    <property type="term" value="C:nucleus"/>
    <property type="evidence" value="ECO:0007669"/>
    <property type="project" value="UniProtKB-SubCell"/>
</dbReference>
<keyword evidence="2 6" id="KW-0479">Metal-binding</keyword>
<comment type="similarity">
    <text evidence="1 6">Belongs to the FHY3/FAR1 family.</text>
</comment>
<keyword evidence="4 6" id="KW-0862">Zinc</keyword>
<evidence type="ECO:0000256" key="6">
    <source>
        <dbReference type="RuleBase" id="RU367018"/>
    </source>
</evidence>
<evidence type="ECO:0000256" key="4">
    <source>
        <dbReference type="ARBA" id="ARBA00022833"/>
    </source>
</evidence>
<comment type="function">
    <text evidence="6">Putative transcription activator involved in regulating light control of development.</text>
</comment>
<keyword evidence="6" id="KW-0539">Nucleus</keyword>
<gene>
    <name evidence="10" type="ORF">Ahy_A09g042723</name>
</gene>
<dbReference type="InterPro" id="IPR001878">
    <property type="entry name" value="Znf_CCHC"/>
</dbReference>
<sequence>MNIDDNKNLEESIECDELCFGYDSSSDKEEEDLINNEGKFSESMEVSNCSYKFQEVEKKLNELSYDDMWGIEFDTVDQCCDFYRNYARVHGFVARLDEKGQDFNENLNMRQMYRTNELLSDFKSLFTTPVLTTCLQDIEKQAADIFTRSMFKEVRCEIEEAGKLNVVTHLVSNNEVKVRINKYRQPGRKCEVQYDKVTKKFACDCRLFESRGIPCCHIFCIMRHDHIDIIPDTLVCTRWTKNAKKDYVCSVTSTETDSENIAGIRYGALATLCFTLCESASKNLDDFMEIRDDIFGLIQKLKKRRDPESKVLSNACMVGDPTVVKTKGAPRLNRWAVKSRKCSHCTRRGHTIRKCPELYSRDVLHTSHHQSSDELNDVKDTRVDDTSLRSKKHKRRCSNIHNAHKSGQPNNHDIGKTCQPNPIDPVKLQNQHLNGLPVYPTFSGFSVSSYHPYNKTPLYQSYSPYYYNVPNGNLFWNGEVHDVNKNRK</sequence>
<dbReference type="PROSITE" id="PS50158">
    <property type="entry name" value="ZF_CCHC"/>
    <property type="match status" value="1"/>
</dbReference>
<dbReference type="InterPro" id="IPR036875">
    <property type="entry name" value="Znf_CCHC_sf"/>
</dbReference>
<evidence type="ECO:0000259" key="9">
    <source>
        <dbReference type="PROSITE" id="PS50966"/>
    </source>
</evidence>
<dbReference type="Proteomes" id="UP000289738">
    <property type="component" value="Chromosome A09"/>
</dbReference>
<dbReference type="SUPFAM" id="SSF57756">
    <property type="entry name" value="Retrovirus zinc finger-like domains"/>
    <property type="match status" value="1"/>
</dbReference>
<dbReference type="InterPro" id="IPR031052">
    <property type="entry name" value="FHY3/FAR1"/>
</dbReference>
<keyword evidence="3 5" id="KW-0863">Zinc-finger</keyword>
<feature type="compositionally biased region" description="Basic residues" evidence="7">
    <location>
        <begin position="389"/>
        <end position="404"/>
    </location>
</feature>
<evidence type="ECO:0000256" key="5">
    <source>
        <dbReference type="PROSITE-ProRule" id="PRU00047"/>
    </source>
</evidence>
<dbReference type="GO" id="GO:0006355">
    <property type="term" value="P:regulation of DNA-templated transcription"/>
    <property type="evidence" value="ECO:0007669"/>
    <property type="project" value="UniProtKB-UniRule"/>
</dbReference>
<dbReference type="GO" id="GO:0008270">
    <property type="term" value="F:zinc ion binding"/>
    <property type="evidence" value="ECO:0007669"/>
    <property type="project" value="UniProtKB-UniRule"/>
</dbReference>
<evidence type="ECO:0000256" key="7">
    <source>
        <dbReference type="SAM" id="MobiDB-lite"/>
    </source>
</evidence>
<evidence type="ECO:0000256" key="3">
    <source>
        <dbReference type="ARBA" id="ARBA00022771"/>
    </source>
</evidence>
<keyword evidence="11" id="KW-1185">Reference proteome</keyword>
<dbReference type="InterPro" id="IPR007527">
    <property type="entry name" value="Znf_SWIM"/>
</dbReference>
<dbReference type="AlphaFoldDB" id="A0A445BGL8"/>
<organism evidence="10 11">
    <name type="scientific">Arachis hypogaea</name>
    <name type="common">Peanut</name>
    <dbReference type="NCBI Taxonomy" id="3818"/>
    <lineage>
        <taxon>Eukaryota</taxon>
        <taxon>Viridiplantae</taxon>
        <taxon>Streptophyta</taxon>
        <taxon>Embryophyta</taxon>
        <taxon>Tracheophyta</taxon>
        <taxon>Spermatophyta</taxon>
        <taxon>Magnoliopsida</taxon>
        <taxon>eudicotyledons</taxon>
        <taxon>Gunneridae</taxon>
        <taxon>Pentapetalae</taxon>
        <taxon>rosids</taxon>
        <taxon>fabids</taxon>
        <taxon>Fabales</taxon>
        <taxon>Fabaceae</taxon>
        <taxon>Papilionoideae</taxon>
        <taxon>50 kb inversion clade</taxon>
        <taxon>dalbergioids sensu lato</taxon>
        <taxon>Dalbergieae</taxon>
        <taxon>Pterocarpus clade</taxon>
        <taxon>Arachis</taxon>
    </lineage>
</organism>
<evidence type="ECO:0000313" key="10">
    <source>
        <dbReference type="EMBL" id="RYR37825.1"/>
    </source>
</evidence>